<gene>
    <name evidence="3" type="primary">LOC114240462</name>
</gene>
<feature type="signal peptide" evidence="1">
    <location>
        <begin position="1"/>
        <end position="21"/>
    </location>
</feature>
<evidence type="ECO:0000313" key="2">
    <source>
        <dbReference type="Proteomes" id="UP000504629"/>
    </source>
</evidence>
<protein>
    <submittedName>
        <fullName evidence="3">Uncharacterized protein LOC114240462</fullName>
    </submittedName>
</protein>
<dbReference type="OrthoDB" id="7468259at2759"/>
<accession>A0A6J2JBL7</accession>
<name>A0A6J2JBL7_BOMMA</name>
<dbReference type="KEGG" id="bman:114240462"/>
<dbReference type="Proteomes" id="UP000504629">
    <property type="component" value="Unplaced"/>
</dbReference>
<organism evidence="2 3">
    <name type="scientific">Bombyx mandarina</name>
    <name type="common">Wild silk moth</name>
    <name type="synonym">Wild silkworm</name>
    <dbReference type="NCBI Taxonomy" id="7092"/>
    <lineage>
        <taxon>Eukaryota</taxon>
        <taxon>Metazoa</taxon>
        <taxon>Ecdysozoa</taxon>
        <taxon>Arthropoda</taxon>
        <taxon>Hexapoda</taxon>
        <taxon>Insecta</taxon>
        <taxon>Pterygota</taxon>
        <taxon>Neoptera</taxon>
        <taxon>Endopterygota</taxon>
        <taxon>Lepidoptera</taxon>
        <taxon>Glossata</taxon>
        <taxon>Ditrysia</taxon>
        <taxon>Bombycoidea</taxon>
        <taxon>Bombycidae</taxon>
        <taxon>Bombycinae</taxon>
        <taxon>Bombyx</taxon>
    </lineage>
</organism>
<dbReference type="PROSITE" id="PS51257">
    <property type="entry name" value="PROKAR_LIPOPROTEIN"/>
    <property type="match status" value="1"/>
</dbReference>
<dbReference type="RefSeq" id="XP_028026811.1">
    <property type="nucleotide sequence ID" value="XM_028171010.1"/>
</dbReference>
<sequence>MIVDTRIILPLSVYIFGSCYAATEDETHSKIEYIQIFKNIPALFEYLLEMLETRPEILERNDVTVFVKNKQYLKRDVQEFLIHENDSSLKKQNFIPKTKELKRDTMYVNTNNRNTKKLVRSFNGKRKTLNDFAKEREPDIVRHEYGNSVKHLDGHNEDKHIDGAKLNTVSKRDNLTPVTDTSVELNKQVKDFFNDNINMFGVNLHYLSPEEVERQMLTVEQMLEEHNSKDDKQQE</sequence>
<dbReference type="AlphaFoldDB" id="A0A6J2JBL7"/>
<evidence type="ECO:0000256" key="1">
    <source>
        <dbReference type="SAM" id="SignalP"/>
    </source>
</evidence>
<keyword evidence="2" id="KW-1185">Reference proteome</keyword>
<keyword evidence="1" id="KW-0732">Signal</keyword>
<evidence type="ECO:0000313" key="3">
    <source>
        <dbReference type="RefSeq" id="XP_028026811.1"/>
    </source>
</evidence>
<dbReference type="GeneID" id="114240462"/>
<reference evidence="3" key="1">
    <citation type="submission" date="2025-08" db="UniProtKB">
        <authorList>
            <consortium name="RefSeq"/>
        </authorList>
    </citation>
    <scope>IDENTIFICATION</scope>
    <source>
        <tissue evidence="3">Silk gland</tissue>
    </source>
</reference>
<proteinExistence type="predicted"/>
<feature type="chain" id="PRO_5026941630" evidence="1">
    <location>
        <begin position="22"/>
        <end position="235"/>
    </location>
</feature>